<dbReference type="AlphaFoldDB" id="K5WLI4"/>
<name>K5WLI4_AGABU</name>
<dbReference type="KEGG" id="abp:AGABI1DRAFT87464"/>
<dbReference type="OMA" id="ILWLPEI"/>
<keyword evidence="2" id="KW-1185">Reference proteome</keyword>
<evidence type="ECO:0000313" key="1">
    <source>
        <dbReference type="EMBL" id="EKM76141.1"/>
    </source>
</evidence>
<dbReference type="HOGENOM" id="CLU_3105787_0_0_1"/>
<dbReference type="InParanoid" id="K5WLI4"/>
<proteinExistence type="predicted"/>
<dbReference type="EMBL" id="JH971405">
    <property type="protein sequence ID" value="EKM76141.1"/>
    <property type="molecule type" value="Genomic_DNA"/>
</dbReference>
<gene>
    <name evidence="1" type="ORF">AGABI1DRAFT_87464</name>
</gene>
<accession>K5WLI4</accession>
<protein>
    <submittedName>
        <fullName evidence="1">Uncharacterized protein</fullName>
    </submittedName>
</protein>
<dbReference type="Proteomes" id="UP000008493">
    <property type="component" value="Unassembled WGS sequence"/>
</dbReference>
<evidence type="ECO:0000313" key="2">
    <source>
        <dbReference type="Proteomes" id="UP000008493"/>
    </source>
</evidence>
<dbReference type="RefSeq" id="XP_007333300.1">
    <property type="nucleotide sequence ID" value="XM_007333238.1"/>
</dbReference>
<sequence>MHILWLPEIAFQVAVYLQVQLVDKASKWMVLIGKFVIAWSRRGRITSHFGV</sequence>
<reference evidence="2" key="1">
    <citation type="journal article" date="2012" name="Proc. Natl. Acad. Sci. U.S.A.">
        <title>Genome sequence of the button mushroom Agaricus bisporus reveals mechanisms governing adaptation to a humic-rich ecological niche.</title>
        <authorList>
            <person name="Morin E."/>
            <person name="Kohler A."/>
            <person name="Baker A.R."/>
            <person name="Foulongne-Oriol M."/>
            <person name="Lombard V."/>
            <person name="Nagy L.G."/>
            <person name="Ohm R.A."/>
            <person name="Patyshakuliyeva A."/>
            <person name="Brun A."/>
            <person name="Aerts A.L."/>
            <person name="Bailey A.M."/>
            <person name="Billette C."/>
            <person name="Coutinho P.M."/>
            <person name="Deakin G."/>
            <person name="Doddapaneni H."/>
            <person name="Floudas D."/>
            <person name="Grimwood J."/>
            <person name="Hilden K."/>
            <person name="Kuees U."/>
            <person name="LaButti K.M."/>
            <person name="Lapidus A."/>
            <person name="Lindquist E.A."/>
            <person name="Lucas S.M."/>
            <person name="Murat C."/>
            <person name="Riley R.W."/>
            <person name="Salamov A.A."/>
            <person name="Schmutz J."/>
            <person name="Subramanian V."/>
            <person name="Woesten H.A.B."/>
            <person name="Xu J."/>
            <person name="Eastwood D.C."/>
            <person name="Foster G.D."/>
            <person name="Sonnenberg A.S."/>
            <person name="Cullen D."/>
            <person name="de Vries R.P."/>
            <person name="Lundell T."/>
            <person name="Hibbett D.S."/>
            <person name="Henrissat B."/>
            <person name="Burton K.S."/>
            <person name="Kerrigan R.W."/>
            <person name="Challen M.P."/>
            <person name="Grigoriev I.V."/>
            <person name="Martin F."/>
        </authorList>
    </citation>
    <scope>NUCLEOTIDE SEQUENCE [LARGE SCALE GENOMIC DNA]</scope>
    <source>
        <strain evidence="2">JB137-S8 / ATCC MYA-4627 / FGSC 10392</strain>
    </source>
</reference>
<organism evidence="1 2">
    <name type="scientific">Agaricus bisporus var. burnettii (strain JB137-S8 / ATCC MYA-4627 / FGSC 10392)</name>
    <name type="common">White button mushroom</name>
    <dbReference type="NCBI Taxonomy" id="597362"/>
    <lineage>
        <taxon>Eukaryota</taxon>
        <taxon>Fungi</taxon>
        <taxon>Dikarya</taxon>
        <taxon>Basidiomycota</taxon>
        <taxon>Agaricomycotina</taxon>
        <taxon>Agaricomycetes</taxon>
        <taxon>Agaricomycetidae</taxon>
        <taxon>Agaricales</taxon>
        <taxon>Agaricineae</taxon>
        <taxon>Agaricaceae</taxon>
        <taxon>Agaricus</taxon>
    </lineage>
</organism>
<dbReference type="GeneID" id="18832223"/>